<dbReference type="GO" id="GO:0003723">
    <property type="term" value="F:RNA binding"/>
    <property type="evidence" value="ECO:0007669"/>
    <property type="project" value="UniProtKB-KW"/>
</dbReference>
<dbReference type="EMBL" id="CP047423">
    <property type="protein sequence ID" value="QPD05438.1"/>
    <property type="molecule type" value="Genomic_DNA"/>
</dbReference>
<dbReference type="PANTHER" id="PTHR48027">
    <property type="entry name" value="HETEROGENEOUS NUCLEAR RIBONUCLEOPROTEIN 87F-RELATED"/>
    <property type="match status" value="1"/>
</dbReference>
<feature type="region of interest" description="Disordered" evidence="2">
    <location>
        <begin position="78"/>
        <end position="104"/>
    </location>
</feature>
<feature type="domain" description="RRM" evidence="3">
    <location>
        <begin position="3"/>
        <end position="81"/>
    </location>
</feature>
<sequence length="104" mass="10812">MGSKLYVGGLPYSATESQLTSLFAEHGTVESARVIADKFTGQSRGFGFVEMSTDEEAKAAITALNGSQMDGRSLTVNEAKPMEPRSGGGGGGSRFGGGGNRNRY</sequence>
<dbReference type="AlphaFoldDB" id="A0A7S8FGL8"/>
<evidence type="ECO:0000259" key="3">
    <source>
        <dbReference type="PROSITE" id="PS50102"/>
    </source>
</evidence>
<accession>A0A7S8FGL8</accession>
<dbReference type="Pfam" id="PF00076">
    <property type="entry name" value="RRM_1"/>
    <property type="match status" value="1"/>
</dbReference>
<dbReference type="InterPro" id="IPR000504">
    <property type="entry name" value="RRM_dom"/>
</dbReference>
<dbReference type="CDD" id="cd21608">
    <property type="entry name" value="RRM2_NsCP33_like"/>
    <property type="match status" value="1"/>
</dbReference>
<evidence type="ECO:0000256" key="1">
    <source>
        <dbReference type="ARBA" id="ARBA00022884"/>
    </source>
</evidence>
<dbReference type="InterPro" id="IPR035979">
    <property type="entry name" value="RBD_domain_sf"/>
</dbReference>
<name>A0A7S8FGL8_9BACT</name>
<protein>
    <submittedName>
        <fullName evidence="4">Putative RNA-binding protein RbpA</fullName>
    </submittedName>
</protein>
<evidence type="ECO:0000256" key="2">
    <source>
        <dbReference type="SAM" id="MobiDB-lite"/>
    </source>
</evidence>
<organism evidence="4 5">
    <name type="scientific">Candidatus Nitrospira kreftii</name>
    <dbReference type="NCBI Taxonomy" id="2652173"/>
    <lineage>
        <taxon>Bacteria</taxon>
        <taxon>Pseudomonadati</taxon>
        <taxon>Nitrospirota</taxon>
        <taxon>Nitrospiria</taxon>
        <taxon>Nitrospirales</taxon>
        <taxon>Nitrospiraceae</taxon>
        <taxon>Nitrospira</taxon>
    </lineage>
</organism>
<gene>
    <name evidence="4" type="ORF">Nkreftii_003212</name>
</gene>
<dbReference type="InterPro" id="IPR052462">
    <property type="entry name" value="SLIRP/GR-RBP-like"/>
</dbReference>
<dbReference type="PROSITE" id="PS50102">
    <property type="entry name" value="RRM"/>
    <property type="match status" value="1"/>
</dbReference>
<dbReference type="SUPFAM" id="SSF54928">
    <property type="entry name" value="RNA-binding domain, RBD"/>
    <property type="match status" value="1"/>
</dbReference>
<proteinExistence type="predicted"/>
<keyword evidence="1" id="KW-0694">RNA-binding</keyword>
<dbReference type="KEGG" id="nkf:Nkreftii_003212"/>
<reference evidence="4 5" key="1">
    <citation type="journal article" date="2020" name="ISME J.">
        <title>Enrichment and physiological characterization of a novel comammox Nitrospira indicates ammonium inhibition of complete nitrification.</title>
        <authorList>
            <person name="Sakoula D."/>
            <person name="Koch H."/>
            <person name="Frank J."/>
            <person name="Jetten M.S.M."/>
            <person name="van Kessel M.A.H.J."/>
            <person name="Lucker S."/>
        </authorList>
    </citation>
    <scope>NUCLEOTIDE SEQUENCE [LARGE SCALE GENOMIC DNA]</scope>
    <source>
        <strain evidence="4">Comreactor17</strain>
    </source>
</reference>
<evidence type="ECO:0000313" key="5">
    <source>
        <dbReference type="Proteomes" id="UP000593737"/>
    </source>
</evidence>
<dbReference type="Proteomes" id="UP000593737">
    <property type="component" value="Chromosome"/>
</dbReference>
<dbReference type="Gene3D" id="3.30.70.330">
    <property type="match status" value="1"/>
</dbReference>
<dbReference type="InterPro" id="IPR012677">
    <property type="entry name" value="Nucleotide-bd_a/b_plait_sf"/>
</dbReference>
<feature type="compositionally biased region" description="Gly residues" evidence="2">
    <location>
        <begin position="86"/>
        <end position="104"/>
    </location>
</feature>
<dbReference type="SMART" id="SM00360">
    <property type="entry name" value="RRM"/>
    <property type="match status" value="1"/>
</dbReference>
<dbReference type="InterPro" id="IPR048289">
    <property type="entry name" value="RRM2_NsCP33-like"/>
</dbReference>
<evidence type="ECO:0000313" key="4">
    <source>
        <dbReference type="EMBL" id="QPD05438.1"/>
    </source>
</evidence>